<dbReference type="InterPro" id="IPR000600">
    <property type="entry name" value="ROK"/>
</dbReference>
<dbReference type="InterPro" id="IPR036388">
    <property type="entry name" value="WH-like_DNA-bd_sf"/>
</dbReference>
<evidence type="ECO:0000313" key="4">
    <source>
        <dbReference type="EMBL" id="MFD2115386.1"/>
    </source>
</evidence>
<comment type="similarity">
    <text evidence="2">Belongs to the ROK (NagC/XylR) family.</text>
</comment>
<dbReference type="SUPFAM" id="SSF46785">
    <property type="entry name" value="Winged helix' DNA-binding domain"/>
    <property type="match status" value="1"/>
</dbReference>
<dbReference type="InterPro" id="IPR036390">
    <property type="entry name" value="WH_DNA-bd_sf"/>
</dbReference>
<dbReference type="Gene3D" id="3.30.420.40">
    <property type="match status" value="2"/>
</dbReference>
<keyword evidence="3" id="KW-0859">Xylose metabolism</keyword>
<sequence length="383" mass="42560">MEIVKGTSILRERNKRTLISHIRRLRETSRQELVKLMNVSKNTISLIVEELIKDGIVVERGGEEEQQKGRPRIRIALHPDGYRAIGINVTPFEIQYQIINYYGDVLEAQRVDTVGNQAEQIVDQVDRIVAQLIEKHHRLIGIGIAIPGIVDAQNLQVVTSISMQWSTVSFQKLARFAIPIHLQNSVNMGALDAMDRQLFMESEAAFYIRIGHGVGGAFTFKGQLIQGASFTAGEIGHLAIDPTKEKCSCGQIGCLEMLVKHQAIKQQLLAINESVIEQSEMIIFAQEQLENERVQQVMSQAGTNVGKALVSVIHLINPAYIVIDSSYNRSSAFVASCQAVMHAEAIPVTRKAATVLFDTTRSNLGKGAALFAIYHYEQAHELH</sequence>
<evidence type="ECO:0000313" key="5">
    <source>
        <dbReference type="Proteomes" id="UP001597362"/>
    </source>
</evidence>
<organism evidence="4 5">
    <name type="scientific">Paenibacillus yanchengensis</name>
    <dbReference type="NCBI Taxonomy" id="2035833"/>
    <lineage>
        <taxon>Bacteria</taxon>
        <taxon>Bacillati</taxon>
        <taxon>Bacillota</taxon>
        <taxon>Bacilli</taxon>
        <taxon>Bacillales</taxon>
        <taxon>Paenibacillaceae</taxon>
        <taxon>Paenibacillus</taxon>
    </lineage>
</organism>
<evidence type="ECO:0000256" key="1">
    <source>
        <dbReference type="ARBA" id="ARBA00002486"/>
    </source>
</evidence>
<dbReference type="Pfam" id="PF00480">
    <property type="entry name" value="ROK"/>
    <property type="match status" value="1"/>
</dbReference>
<gene>
    <name evidence="4" type="ORF">ACFSJH_06515</name>
</gene>
<keyword evidence="3" id="KW-0119">Carbohydrate metabolism</keyword>
<dbReference type="InterPro" id="IPR049874">
    <property type="entry name" value="ROK_cs"/>
</dbReference>
<dbReference type="InterPro" id="IPR043129">
    <property type="entry name" value="ATPase_NBD"/>
</dbReference>
<protein>
    <submittedName>
        <fullName evidence="4">ROK family protein</fullName>
    </submittedName>
</protein>
<dbReference type="PANTHER" id="PTHR18964">
    <property type="entry name" value="ROK (REPRESSOR, ORF, KINASE) FAMILY"/>
    <property type="match status" value="1"/>
</dbReference>
<comment type="caution">
    <text evidence="4">The sequence shown here is derived from an EMBL/GenBank/DDBJ whole genome shotgun (WGS) entry which is preliminary data.</text>
</comment>
<dbReference type="SUPFAM" id="SSF53067">
    <property type="entry name" value="Actin-like ATPase domain"/>
    <property type="match status" value="1"/>
</dbReference>
<dbReference type="PROSITE" id="PS01125">
    <property type="entry name" value="ROK"/>
    <property type="match status" value="1"/>
</dbReference>
<comment type="function">
    <text evidence="1">Transcriptional repressor of xylose-utilizing enzymes.</text>
</comment>
<dbReference type="Gene3D" id="1.10.10.10">
    <property type="entry name" value="Winged helix-like DNA-binding domain superfamily/Winged helix DNA-binding domain"/>
    <property type="match status" value="1"/>
</dbReference>
<reference evidence="5" key="1">
    <citation type="journal article" date="2019" name="Int. J. Syst. Evol. Microbiol.">
        <title>The Global Catalogue of Microorganisms (GCM) 10K type strain sequencing project: providing services to taxonomists for standard genome sequencing and annotation.</title>
        <authorList>
            <consortium name="The Broad Institute Genomics Platform"/>
            <consortium name="The Broad Institute Genome Sequencing Center for Infectious Disease"/>
            <person name="Wu L."/>
            <person name="Ma J."/>
        </authorList>
    </citation>
    <scope>NUCLEOTIDE SEQUENCE [LARGE SCALE GENOMIC DNA]</scope>
    <source>
        <strain evidence="5">GH52</strain>
    </source>
</reference>
<evidence type="ECO:0000256" key="2">
    <source>
        <dbReference type="ARBA" id="ARBA00006479"/>
    </source>
</evidence>
<proteinExistence type="inferred from homology"/>
<accession>A0ABW4YI73</accession>
<dbReference type="PANTHER" id="PTHR18964:SF149">
    <property type="entry name" value="BIFUNCTIONAL UDP-N-ACETYLGLUCOSAMINE 2-EPIMERASE_N-ACETYLMANNOSAMINE KINASE"/>
    <property type="match status" value="1"/>
</dbReference>
<dbReference type="Proteomes" id="UP001597362">
    <property type="component" value="Unassembled WGS sequence"/>
</dbReference>
<dbReference type="EMBL" id="JBHUHO010000016">
    <property type="protein sequence ID" value="MFD2115386.1"/>
    <property type="molecule type" value="Genomic_DNA"/>
</dbReference>
<dbReference type="RefSeq" id="WP_377770493.1">
    <property type="nucleotide sequence ID" value="NZ_JBHUHO010000016.1"/>
</dbReference>
<evidence type="ECO:0000256" key="3">
    <source>
        <dbReference type="ARBA" id="ARBA00022629"/>
    </source>
</evidence>
<name>A0ABW4YI73_9BACL</name>
<keyword evidence="5" id="KW-1185">Reference proteome</keyword>